<dbReference type="Gene3D" id="3.40.50.150">
    <property type="entry name" value="Vaccinia Virus protein VP39"/>
    <property type="match status" value="1"/>
</dbReference>
<keyword evidence="5" id="KW-0285">Flavoprotein</keyword>
<dbReference type="Gene3D" id="1.20.5.340">
    <property type="match status" value="1"/>
</dbReference>
<dbReference type="Gene3D" id="3.30.565.10">
    <property type="entry name" value="Histidine kinase-like ATPase, C-terminal domain"/>
    <property type="match status" value="1"/>
</dbReference>
<evidence type="ECO:0000256" key="3">
    <source>
        <dbReference type="ARBA" id="ARBA00021740"/>
    </source>
</evidence>
<dbReference type="InterPro" id="IPR036890">
    <property type="entry name" value="HATPase_C_sf"/>
</dbReference>
<dbReference type="SUPFAM" id="SSF52738">
    <property type="entry name" value="Methylesterase CheB, C-terminal domain"/>
    <property type="match status" value="1"/>
</dbReference>
<evidence type="ECO:0000259" key="16">
    <source>
        <dbReference type="PROSITE" id="PS50123"/>
    </source>
</evidence>
<dbReference type="Gene3D" id="3.40.50.180">
    <property type="entry name" value="Methylesterase CheB, C-terminal domain"/>
    <property type="match status" value="1"/>
</dbReference>
<evidence type="ECO:0000256" key="2">
    <source>
        <dbReference type="ARBA" id="ARBA00012438"/>
    </source>
</evidence>
<evidence type="ECO:0000256" key="9">
    <source>
        <dbReference type="ARBA" id="ARBA00022777"/>
    </source>
</evidence>
<organism evidence="17 18">
    <name type="scientific">Chelativorans salis</name>
    <dbReference type="NCBI Taxonomy" id="2978478"/>
    <lineage>
        <taxon>Bacteria</taxon>
        <taxon>Pseudomonadati</taxon>
        <taxon>Pseudomonadota</taxon>
        <taxon>Alphaproteobacteria</taxon>
        <taxon>Hyphomicrobiales</taxon>
        <taxon>Phyllobacteriaceae</taxon>
        <taxon>Chelativorans</taxon>
    </lineage>
</organism>
<keyword evidence="10" id="KW-0067">ATP-binding</keyword>
<evidence type="ECO:0000256" key="7">
    <source>
        <dbReference type="ARBA" id="ARBA00022679"/>
    </source>
</evidence>
<dbReference type="PRINTS" id="PR00996">
    <property type="entry name" value="CHERMTFRASE"/>
</dbReference>
<dbReference type="PANTHER" id="PTHR24422:SF27">
    <property type="entry name" value="PROTEIN-GLUTAMATE O-METHYLTRANSFERASE"/>
    <property type="match status" value="1"/>
</dbReference>
<dbReference type="InterPro" id="IPR000780">
    <property type="entry name" value="CheR_MeTrfase"/>
</dbReference>
<dbReference type="RefSeq" id="WP_260907173.1">
    <property type="nucleotide sequence ID" value="NZ_JAOCZP010000012.1"/>
</dbReference>
<dbReference type="Gene3D" id="3.30.450.20">
    <property type="entry name" value="PAS domain"/>
    <property type="match status" value="2"/>
</dbReference>
<dbReference type="InterPro" id="IPR029063">
    <property type="entry name" value="SAM-dependent_MTases_sf"/>
</dbReference>
<dbReference type="InterPro" id="IPR000700">
    <property type="entry name" value="PAS-assoc_C"/>
</dbReference>
<evidence type="ECO:0000259" key="15">
    <source>
        <dbReference type="PROSITE" id="PS50122"/>
    </source>
</evidence>
<dbReference type="SUPFAM" id="SSF53335">
    <property type="entry name" value="S-adenosyl-L-methionine-dependent methyltransferases"/>
    <property type="match status" value="1"/>
</dbReference>
<feature type="region of interest" description="Disordered" evidence="13">
    <location>
        <begin position="649"/>
        <end position="670"/>
    </location>
</feature>
<evidence type="ECO:0000256" key="4">
    <source>
        <dbReference type="ARBA" id="ARBA00022553"/>
    </source>
</evidence>
<dbReference type="InterPro" id="IPR011102">
    <property type="entry name" value="Sig_transdc_His_kinase_HWE"/>
</dbReference>
<comment type="caution">
    <text evidence="11">Lacks conserved residue(s) required for the propagation of feature annotation.</text>
</comment>
<dbReference type="CDD" id="cd00130">
    <property type="entry name" value="PAS"/>
    <property type="match status" value="1"/>
</dbReference>
<feature type="region of interest" description="Disordered" evidence="13">
    <location>
        <begin position="1"/>
        <end position="22"/>
    </location>
</feature>
<dbReference type="Pfam" id="PF07536">
    <property type="entry name" value="HWE_HK"/>
    <property type="match status" value="1"/>
</dbReference>
<evidence type="ECO:0000313" key="18">
    <source>
        <dbReference type="Proteomes" id="UP001320831"/>
    </source>
</evidence>
<keyword evidence="18" id="KW-1185">Reference proteome</keyword>
<dbReference type="InterPro" id="IPR035909">
    <property type="entry name" value="CheB_C"/>
</dbReference>
<keyword evidence="7" id="KW-0808">Transferase</keyword>
<dbReference type="InterPro" id="IPR000014">
    <property type="entry name" value="PAS"/>
</dbReference>
<dbReference type="InterPro" id="IPR013656">
    <property type="entry name" value="PAS_4"/>
</dbReference>
<dbReference type="EMBL" id="JAOCZP010000012">
    <property type="protein sequence ID" value="MCT7378294.1"/>
    <property type="molecule type" value="Genomic_DNA"/>
</dbReference>
<dbReference type="InterPro" id="IPR000673">
    <property type="entry name" value="Sig_transdc_resp-reg_Me-estase"/>
</dbReference>
<dbReference type="SUPFAM" id="SSF55785">
    <property type="entry name" value="PYP-like sensor domain (PAS domain)"/>
    <property type="match status" value="2"/>
</dbReference>
<feature type="compositionally biased region" description="Low complexity" evidence="13">
    <location>
        <begin position="651"/>
        <end position="660"/>
    </location>
</feature>
<dbReference type="PROSITE" id="PS50122">
    <property type="entry name" value="CHEB"/>
    <property type="match status" value="1"/>
</dbReference>
<evidence type="ECO:0000256" key="11">
    <source>
        <dbReference type="PROSITE-ProRule" id="PRU00050"/>
    </source>
</evidence>
<keyword evidence="9" id="KW-0418">Kinase</keyword>
<dbReference type="Pfam" id="PF13596">
    <property type="entry name" value="PAS_10"/>
    <property type="match status" value="1"/>
</dbReference>
<keyword evidence="6" id="KW-0288">FMN</keyword>
<feature type="coiled-coil region" evidence="12">
    <location>
        <begin position="670"/>
        <end position="757"/>
    </location>
</feature>
<evidence type="ECO:0000256" key="13">
    <source>
        <dbReference type="SAM" id="MobiDB-lite"/>
    </source>
</evidence>
<evidence type="ECO:0000256" key="5">
    <source>
        <dbReference type="ARBA" id="ARBA00022630"/>
    </source>
</evidence>
<proteinExistence type="predicted"/>
<reference evidence="17 18" key="1">
    <citation type="submission" date="2022-09" db="EMBL/GenBank/DDBJ databases">
        <title>Chelativorans salina sp. nov., a novel slightly halophilic bacterium isolated from a saline lake sediment enrichment.</title>
        <authorList>
            <person name="Gao L."/>
            <person name="Fang B.-Z."/>
            <person name="Li W.-J."/>
        </authorList>
    </citation>
    <scope>NUCLEOTIDE SEQUENCE [LARGE SCALE GENOMIC DNA]</scope>
    <source>
        <strain evidence="17 18">EGI FJ00035</strain>
    </source>
</reference>
<evidence type="ECO:0000259" key="14">
    <source>
        <dbReference type="PROSITE" id="PS50113"/>
    </source>
</evidence>
<dbReference type="Pfam" id="PF01339">
    <property type="entry name" value="CheB_methylest"/>
    <property type="match status" value="1"/>
</dbReference>
<sequence length="1197" mass="132034">MSKPPGGAARGGGKAAAPAAAKASGKRKSAEFPVVGIGASAGGIEALIKLFDVMPADISMAFVIVLHLDPTHESQLAHLLGQHTEMPVAEISDGMSIEPDHVYVIAPDSSLTVERGRLRLKEPAEPRGHRHPVDVLFDSLANDQQERAICIVLSGTGRNGTEGLKEVKMQGGCVLVQDPETARFDGMPRSAITANLADQILAPEHMPEFLLRYIRHAYIAAPHAIDESTDGGELPLDPILALLRLRCGHDFRHYKRTTLLRRVHRRMGLANLEAVDDYTDLLRSNPAEIAALVKDLMISVTRFFRDPEAWETLDKTVLAPLVAERDSDAPIRLWAPGCATGEEAYSLAMLLTERAEAAQKQFQIKIFATDSQDDNLNLARAGVYPEAAVSAIPPDRLRRFFDKLDGSYEIKKELRDLVVFAPHNLLRDAPFSRIDLITCRNLLIYIEPEMQKRVLALLHFGLREAGYLFLGSAETVGAHDDLFETVSKKWRIFRRLGPTRHDIVDFPLLPGPTRPAKVEGANAPAGEQPPARLAPRLADVAQRALLDRFAPASVLVDRNGRALWFHGPTGDFLAPPTGEPTHDLLAMARDGMTAKLRGAMRQAASDNQAVAFDAWIRHGGTRRAVAVAVAPVSDPKAQDGLLLVSFRSEEPPQASPAAPQDGGKEGSGAERALEDELKATRAELKNTVEQMEGANEELKASNEEITSMNEELQSTNEELETSKEELQSFNEELHTVNNQLQHKNQELEETTDHLNNLLTGTDLATVFLDTDLRIKWFSPASMDLLDLVASDIGRPVSHFTLKVADEALLRDAKIVLEKLIRCDAEVQGDAGRWYLRRLIPYRTHDNRIAGVVATFTDITARKQAADAADEARIYAQAIVETVRHPLLVLDGDLRVQSVNPAFVEAFGCPREESEGALLHDLDHGAWDIPELRRLLNDILSQNDAFDGFGVDHVFPRLGRRHMLLNARKLSRDGDRLELILLAIEDITERKQAEAHRETLIGELSHRVKNTLAMVQSIASQTLRRSSSLDEFRPAFEGRVHALARAHDLLVDEDWTGAEIGQLALRTLEPYRMGDRVVLDGPRLLLSPQTGVALVMILHELATNAVKYGALSNHDGRLQVSWRLDNGENGQRVRLKWVETGGPPVNPPSHKGFGTSLIERSASHELGGDTKVEFREDGFLCEVSFPRRDAPPPRSDTG</sequence>
<evidence type="ECO:0000256" key="12">
    <source>
        <dbReference type="SAM" id="Coils"/>
    </source>
</evidence>
<dbReference type="PANTHER" id="PTHR24422">
    <property type="entry name" value="CHEMOTAXIS PROTEIN METHYLTRANSFERASE"/>
    <property type="match status" value="1"/>
</dbReference>
<dbReference type="CDD" id="cd16434">
    <property type="entry name" value="CheB-CheR_fusion"/>
    <property type="match status" value="1"/>
</dbReference>
<comment type="catalytic activity">
    <reaction evidence="1">
        <text>ATP + protein L-histidine = ADP + protein N-phospho-L-histidine.</text>
        <dbReference type="EC" id="2.7.13.3"/>
    </reaction>
</comment>
<dbReference type="Pfam" id="PF01739">
    <property type="entry name" value="CheR"/>
    <property type="match status" value="1"/>
</dbReference>
<evidence type="ECO:0000313" key="17">
    <source>
        <dbReference type="EMBL" id="MCT7378294.1"/>
    </source>
</evidence>
<protein>
    <recommendedName>
        <fullName evidence="3">Blue-light-activated histidine kinase</fullName>
        <ecNumber evidence="2">2.7.13.3</ecNumber>
    </recommendedName>
</protein>
<dbReference type="NCBIfam" id="TIGR00229">
    <property type="entry name" value="sensory_box"/>
    <property type="match status" value="1"/>
</dbReference>
<name>A0ABT2LUV8_9HYPH</name>
<dbReference type="Pfam" id="PF08448">
    <property type="entry name" value="PAS_4"/>
    <property type="match status" value="1"/>
</dbReference>
<dbReference type="InterPro" id="IPR050903">
    <property type="entry name" value="Bact_Chemotaxis_MeTrfase"/>
</dbReference>
<feature type="domain" description="CheR-type methyltransferase" evidence="16">
    <location>
        <begin position="242"/>
        <end position="499"/>
    </location>
</feature>
<keyword evidence="8" id="KW-0547">Nucleotide-binding</keyword>
<dbReference type="EC" id="2.7.13.3" evidence="2"/>
<dbReference type="InterPro" id="IPR022641">
    <property type="entry name" value="CheR_N"/>
</dbReference>
<dbReference type="Proteomes" id="UP001320831">
    <property type="component" value="Unassembled WGS sequence"/>
</dbReference>
<keyword evidence="12" id="KW-0175">Coiled coil</keyword>
<comment type="caution">
    <text evidence="17">The sequence shown here is derived from an EMBL/GenBank/DDBJ whole genome shotgun (WGS) entry which is preliminary data.</text>
</comment>
<dbReference type="SMART" id="SM00138">
    <property type="entry name" value="MeTrc"/>
    <property type="match status" value="1"/>
</dbReference>
<dbReference type="InterPro" id="IPR022642">
    <property type="entry name" value="CheR_C"/>
</dbReference>
<dbReference type="PROSITE" id="PS50113">
    <property type="entry name" value="PAC"/>
    <property type="match status" value="1"/>
</dbReference>
<dbReference type="SUPFAM" id="SSF47757">
    <property type="entry name" value="Chemotaxis receptor methyltransferase CheR, N-terminal domain"/>
    <property type="match status" value="1"/>
</dbReference>
<feature type="domain" description="PAC" evidence="14">
    <location>
        <begin position="810"/>
        <end position="870"/>
    </location>
</feature>
<evidence type="ECO:0000256" key="8">
    <source>
        <dbReference type="ARBA" id="ARBA00022741"/>
    </source>
</evidence>
<accession>A0ABT2LUV8</accession>
<evidence type="ECO:0000256" key="6">
    <source>
        <dbReference type="ARBA" id="ARBA00022643"/>
    </source>
</evidence>
<dbReference type="SUPFAM" id="SSF55874">
    <property type="entry name" value="ATPase domain of HSP90 chaperone/DNA topoisomerase II/histidine kinase"/>
    <property type="match status" value="1"/>
</dbReference>
<feature type="domain" description="CheB-type methylesterase" evidence="15">
    <location>
        <begin position="31"/>
        <end position="217"/>
    </location>
</feature>
<dbReference type="SMART" id="SM00911">
    <property type="entry name" value="HWE_HK"/>
    <property type="match status" value="1"/>
</dbReference>
<dbReference type="SMART" id="SM00091">
    <property type="entry name" value="PAS"/>
    <property type="match status" value="2"/>
</dbReference>
<evidence type="ECO:0000256" key="10">
    <source>
        <dbReference type="ARBA" id="ARBA00022840"/>
    </source>
</evidence>
<keyword evidence="4" id="KW-0597">Phosphoprotein</keyword>
<gene>
    <name evidence="17" type="ORF">N5A92_25095</name>
</gene>
<dbReference type="PROSITE" id="PS50123">
    <property type="entry name" value="CHER"/>
    <property type="match status" value="1"/>
</dbReference>
<dbReference type="Pfam" id="PF03705">
    <property type="entry name" value="CheR_N"/>
    <property type="match status" value="1"/>
</dbReference>
<evidence type="ECO:0000256" key="1">
    <source>
        <dbReference type="ARBA" id="ARBA00000085"/>
    </source>
</evidence>
<dbReference type="InterPro" id="IPR035965">
    <property type="entry name" value="PAS-like_dom_sf"/>
</dbReference>